<feature type="signal peptide" evidence="1">
    <location>
        <begin position="1"/>
        <end position="28"/>
    </location>
</feature>
<evidence type="ECO:0000256" key="1">
    <source>
        <dbReference type="SAM" id="SignalP"/>
    </source>
</evidence>
<dbReference type="Proteomes" id="UP001607157">
    <property type="component" value="Unassembled WGS sequence"/>
</dbReference>
<reference evidence="2 3" key="1">
    <citation type="submission" date="2024-10" db="EMBL/GenBank/DDBJ databases">
        <authorList>
            <person name="Yang X.-N."/>
        </authorList>
    </citation>
    <scope>NUCLEOTIDE SEQUENCE [LARGE SCALE GENOMIC DNA]</scope>
    <source>
        <strain evidence="2 3">CAU 1059</strain>
    </source>
</reference>
<feature type="chain" id="PRO_5047188580" description="Peptidase family M48" evidence="1">
    <location>
        <begin position="29"/>
        <end position="230"/>
    </location>
</feature>
<evidence type="ECO:0000313" key="3">
    <source>
        <dbReference type="Proteomes" id="UP001607157"/>
    </source>
</evidence>
<accession>A0ABW7I8T2</accession>
<keyword evidence="1" id="KW-0732">Signal</keyword>
<protein>
    <recommendedName>
        <fullName evidence="4">Peptidase family M48</fullName>
    </recommendedName>
</protein>
<proteinExistence type="predicted"/>
<dbReference type="EMBL" id="JBIHMM010000002">
    <property type="protein sequence ID" value="MFH0254151.1"/>
    <property type="molecule type" value="Genomic_DNA"/>
</dbReference>
<name>A0ABW7I8T2_9RHOB</name>
<dbReference type="Gene3D" id="3.30.2010.10">
    <property type="entry name" value="Metalloproteases ('zincins'), catalytic domain"/>
    <property type="match status" value="1"/>
</dbReference>
<evidence type="ECO:0000313" key="2">
    <source>
        <dbReference type="EMBL" id="MFH0254151.1"/>
    </source>
</evidence>
<organism evidence="2 3">
    <name type="scientific">Roseovarius aquimarinus</name>
    <dbReference type="NCBI Taxonomy" id="1229156"/>
    <lineage>
        <taxon>Bacteria</taxon>
        <taxon>Pseudomonadati</taxon>
        <taxon>Pseudomonadota</taxon>
        <taxon>Alphaproteobacteria</taxon>
        <taxon>Rhodobacterales</taxon>
        <taxon>Roseobacteraceae</taxon>
        <taxon>Roseovarius</taxon>
    </lineage>
</organism>
<gene>
    <name evidence="2" type="ORF">ACGRVM_09615</name>
</gene>
<comment type="caution">
    <text evidence="2">The sequence shown here is derived from an EMBL/GenBank/DDBJ whole genome shotgun (WGS) entry which is preliminary data.</text>
</comment>
<keyword evidence="3" id="KW-1185">Reference proteome</keyword>
<dbReference type="RefSeq" id="WP_377170460.1">
    <property type="nucleotide sequence ID" value="NZ_JBHTJC010000002.1"/>
</dbReference>
<evidence type="ECO:0008006" key="4">
    <source>
        <dbReference type="Google" id="ProtNLM"/>
    </source>
</evidence>
<sequence>MKELSGFARLSAAASLALAGLFSTAAEAQGFGVFNSCAQPSAYAGKLIKRVLDMTRQHFQPPLPTVYVCRNAWVPNAMAFTRQVGPNQWRHAMHYNPAFMAQLDAARQNEWAQLAVIAHEIGHLVQAHEAIQLGSYAPPQTLAALNYPWGRELYADRHAGFVMATLGAKPEDLAEAQLFMFSPHGSPSHPDTVSRLNAIYNGYTLGGGNAAGLPDPASLATDIMTRMTRW</sequence>